<protein>
    <submittedName>
        <fullName evidence="2">Uncharacterized protein</fullName>
    </submittedName>
</protein>
<dbReference type="AlphaFoldDB" id="A0A1Y1VWT6"/>
<reference evidence="2 3" key="1">
    <citation type="submission" date="2016-07" db="EMBL/GenBank/DDBJ databases">
        <title>Pervasive Adenine N6-methylation of Active Genes in Fungi.</title>
        <authorList>
            <consortium name="DOE Joint Genome Institute"/>
            <person name="Mondo S.J."/>
            <person name="Dannebaum R.O."/>
            <person name="Kuo R.C."/>
            <person name="Labutti K."/>
            <person name="Haridas S."/>
            <person name="Kuo A."/>
            <person name="Salamov A."/>
            <person name="Ahrendt S.R."/>
            <person name="Lipzen A."/>
            <person name="Sullivan W."/>
            <person name="Andreopoulos W.B."/>
            <person name="Clum A."/>
            <person name="Lindquist E."/>
            <person name="Daum C."/>
            <person name="Ramamoorthy G.K."/>
            <person name="Gryganskyi A."/>
            <person name="Culley D."/>
            <person name="Magnuson J.K."/>
            <person name="James T.Y."/>
            <person name="O'Malley M.A."/>
            <person name="Stajich J.E."/>
            <person name="Spatafora J.W."/>
            <person name="Visel A."/>
            <person name="Grigoriev I.V."/>
        </authorList>
    </citation>
    <scope>NUCLEOTIDE SEQUENCE [LARGE SCALE GENOMIC DNA]</scope>
    <source>
        <strain evidence="2 3">ATCC 12442</strain>
    </source>
</reference>
<gene>
    <name evidence="2" type="ORF">DL89DRAFT_310874</name>
</gene>
<dbReference type="RefSeq" id="XP_040739652.1">
    <property type="nucleotide sequence ID" value="XM_040890973.1"/>
</dbReference>
<accession>A0A1Y1VWT6</accession>
<sequence>MNITNFTVSITTVFTAAVSLAAALPVADTASASLGIAPALGYVAPKALGLDNQAQRQHDAATGLDVPSTQNYPAHCDRQGSVNPRGWDYFSQRDRPVLAVARSDKQAVRARGWDYFSLRGESGKEPALEEPCWNYQLFTQARFSFRWVSAARMGLLGSVAISFTPAFSSRRSFWFMK</sequence>
<dbReference type="Proteomes" id="UP000193922">
    <property type="component" value="Unassembled WGS sequence"/>
</dbReference>
<dbReference type="EMBL" id="MCFD01000028">
    <property type="protein sequence ID" value="ORX65475.1"/>
    <property type="molecule type" value="Genomic_DNA"/>
</dbReference>
<comment type="caution">
    <text evidence="2">The sequence shown here is derived from an EMBL/GenBank/DDBJ whole genome shotgun (WGS) entry which is preliminary data.</text>
</comment>
<feature type="signal peptide" evidence="1">
    <location>
        <begin position="1"/>
        <end position="23"/>
    </location>
</feature>
<organism evidence="2 3">
    <name type="scientific">Linderina pennispora</name>
    <dbReference type="NCBI Taxonomy" id="61395"/>
    <lineage>
        <taxon>Eukaryota</taxon>
        <taxon>Fungi</taxon>
        <taxon>Fungi incertae sedis</taxon>
        <taxon>Zoopagomycota</taxon>
        <taxon>Kickxellomycotina</taxon>
        <taxon>Kickxellomycetes</taxon>
        <taxon>Kickxellales</taxon>
        <taxon>Kickxellaceae</taxon>
        <taxon>Linderina</taxon>
    </lineage>
</organism>
<evidence type="ECO:0000313" key="2">
    <source>
        <dbReference type="EMBL" id="ORX65475.1"/>
    </source>
</evidence>
<keyword evidence="1" id="KW-0732">Signal</keyword>
<dbReference type="GeneID" id="63807621"/>
<keyword evidence="3" id="KW-1185">Reference proteome</keyword>
<name>A0A1Y1VWT6_9FUNG</name>
<evidence type="ECO:0000256" key="1">
    <source>
        <dbReference type="SAM" id="SignalP"/>
    </source>
</evidence>
<proteinExistence type="predicted"/>
<feature type="chain" id="PRO_5011965615" evidence="1">
    <location>
        <begin position="24"/>
        <end position="177"/>
    </location>
</feature>
<evidence type="ECO:0000313" key="3">
    <source>
        <dbReference type="Proteomes" id="UP000193922"/>
    </source>
</evidence>